<dbReference type="InterPro" id="IPR000101">
    <property type="entry name" value="GGT_peptidase"/>
</dbReference>
<comment type="pathway">
    <text evidence="8">Sulfur metabolism; glutathione metabolism.</text>
</comment>
<protein>
    <recommendedName>
        <fullName evidence="8">Glutathione hydrolase</fullName>
        <ecNumber evidence="8">2.3.2.2</ecNumber>
        <ecNumber evidence="8">3.4.19.13</ecNumber>
    </recommendedName>
    <alternativeName>
        <fullName evidence="8">Gamma-glutamyltransferase</fullName>
    </alternativeName>
    <alternativeName>
        <fullName evidence="8">Gamma-glutamyltranspeptidase</fullName>
    </alternativeName>
</protein>
<feature type="binding site" evidence="7">
    <location>
        <position position="189"/>
    </location>
    <ligand>
        <name>L-glutamate</name>
        <dbReference type="ChEBI" id="CHEBI:29985"/>
    </ligand>
</feature>
<keyword evidence="10" id="KW-0472">Membrane</keyword>
<gene>
    <name evidence="11" type="ORF">DL89DRAFT_265746</name>
</gene>
<dbReference type="Gene3D" id="3.60.20.40">
    <property type="match status" value="1"/>
</dbReference>
<name>A0A1Y1WEY0_9FUNG</name>
<dbReference type="RefSeq" id="XP_040745513.1">
    <property type="nucleotide sequence ID" value="XM_040886805.1"/>
</dbReference>
<evidence type="ECO:0000256" key="8">
    <source>
        <dbReference type="RuleBase" id="RU368068"/>
    </source>
</evidence>
<dbReference type="OrthoDB" id="1081007at2759"/>
<evidence type="ECO:0000256" key="5">
    <source>
        <dbReference type="ARBA" id="ARBA00023315"/>
    </source>
</evidence>
<dbReference type="PANTHER" id="PTHR11686">
    <property type="entry name" value="GAMMA GLUTAMYL TRANSPEPTIDASE"/>
    <property type="match status" value="1"/>
</dbReference>
<dbReference type="AlphaFoldDB" id="A0A1Y1WEY0"/>
<evidence type="ECO:0000256" key="2">
    <source>
        <dbReference type="ARBA" id="ARBA00022679"/>
    </source>
</evidence>
<dbReference type="GO" id="GO:0006751">
    <property type="term" value="P:glutathione catabolic process"/>
    <property type="evidence" value="ECO:0007669"/>
    <property type="project" value="UniProtKB-UniRule"/>
</dbReference>
<dbReference type="GO" id="GO:0006508">
    <property type="term" value="P:proteolysis"/>
    <property type="evidence" value="ECO:0007669"/>
    <property type="project" value="UniProtKB-KW"/>
</dbReference>
<comment type="caution">
    <text evidence="11">The sequence shown here is derived from an EMBL/GenBank/DDBJ whole genome shotgun (WGS) entry which is preliminary data.</text>
</comment>
<dbReference type="UniPathway" id="UPA00204"/>
<evidence type="ECO:0000256" key="3">
    <source>
        <dbReference type="ARBA" id="ARBA00022801"/>
    </source>
</evidence>
<dbReference type="InterPro" id="IPR043137">
    <property type="entry name" value="GGT_ssub_C"/>
</dbReference>
<keyword evidence="4" id="KW-0325">Glycoprotein</keyword>
<keyword evidence="2 8" id="KW-0808">Transferase</keyword>
<feature type="transmembrane region" description="Helical" evidence="10">
    <location>
        <begin position="85"/>
        <end position="106"/>
    </location>
</feature>
<dbReference type="FunFam" id="1.10.246.130:FF:000005">
    <property type="entry name" value="Gamma-glutamyltranspeptidase 1, putative"/>
    <property type="match status" value="1"/>
</dbReference>
<dbReference type="EC" id="2.3.2.2" evidence="8"/>
<keyword evidence="10" id="KW-0812">Transmembrane</keyword>
<dbReference type="InterPro" id="IPR029055">
    <property type="entry name" value="Ntn_hydrolases_N"/>
</dbReference>
<proteinExistence type="predicted"/>
<evidence type="ECO:0000313" key="12">
    <source>
        <dbReference type="Proteomes" id="UP000193922"/>
    </source>
</evidence>
<reference evidence="11 12" key="1">
    <citation type="submission" date="2016-07" db="EMBL/GenBank/DDBJ databases">
        <title>Pervasive Adenine N6-methylation of Active Genes in Fungi.</title>
        <authorList>
            <consortium name="DOE Joint Genome Institute"/>
            <person name="Mondo S.J."/>
            <person name="Dannebaum R.O."/>
            <person name="Kuo R.C."/>
            <person name="Labutti K."/>
            <person name="Haridas S."/>
            <person name="Kuo A."/>
            <person name="Salamov A."/>
            <person name="Ahrendt S.R."/>
            <person name="Lipzen A."/>
            <person name="Sullivan W."/>
            <person name="Andreopoulos W.B."/>
            <person name="Clum A."/>
            <person name="Lindquist E."/>
            <person name="Daum C."/>
            <person name="Ramamoorthy G.K."/>
            <person name="Gryganskyi A."/>
            <person name="Culley D."/>
            <person name="Magnuson J.K."/>
            <person name="James T.Y."/>
            <person name="O'Malley M.A."/>
            <person name="Stajich J.E."/>
            <person name="Spatafora J.W."/>
            <person name="Visel A."/>
            <person name="Grigoriev I.V."/>
        </authorList>
    </citation>
    <scope>NUCLEOTIDE SEQUENCE [LARGE SCALE GENOMIC DNA]</scope>
    <source>
        <strain evidence="11 12">ATCC 12442</strain>
    </source>
</reference>
<feature type="compositionally biased region" description="Polar residues" evidence="9">
    <location>
        <begin position="43"/>
        <end position="53"/>
    </location>
</feature>
<dbReference type="Gene3D" id="1.10.246.130">
    <property type="match status" value="1"/>
</dbReference>
<comment type="catalytic activity">
    <reaction evidence="8">
        <text>an N-terminal (5-L-glutamyl)-[peptide] + an alpha-amino acid = 5-L-glutamyl amino acid + an N-terminal L-alpha-aminoacyl-[peptide]</text>
        <dbReference type="Rhea" id="RHEA:23904"/>
        <dbReference type="Rhea" id="RHEA-COMP:9780"/>
        <dbReference type="Rhea" id="RHEA-COMP:9795"/>
        <dbReference type="ChEBI" id="CHEBI:77644"/>
        <dbReference type="ChEBI" id="CHEBI:78597"/>
        <dbReference type="ChEBI" id="CHEBI:78599"/>
        <dbReference type="ChEBI" id="CHEBI:78608"/>
        <dbReference type="EC" id="2.3.2.2"/>
    </reaction>
</comment>
<feature type="binding site" evidence="7">
    <location>
        <position position="540"/>
    </location>
    <ligand>
        <name>L-glutamate</name>
        <dbReference type="ChEBI" id="CHEBI:29985"/>
    </ligand>
</feature>
<sequence>MEDLLWCGAHSSPSPFPPLLSPLLFSSQSQPQYIASPNKYTHMSVPSANTESSRLLHESSEPTALPIDDNGPAEQPQTRHRKHAALAYVGALIALIFVGGILAKAASFGDSDTRSTLVTARNGAVATDEPRCSKIGSQVLIDGGNAVDAAIASTLCIGILQAHSSGIGGGGFMLIRPSDGSAPVLIDFREAAGSAAKADMFLHNITLAQVGGLAVGVPGEIAGLHSAHKRFGKLPWKRLFEPSISLARKGYALSSVVYGQLKRLEAHVLSSPGFNTTYTDGRGHLLQPGDIVRRPELASTLEAIANHGPKAFYSGKLAQSMVNAIRENGGILTMEDFAAYAAVDRKPLETFYHGRRVITGSPPTSGSILLNMLNVVEGYPLAREGQTALSYHRIVEAMKFGAAQRTVLGDPSFVDVAANVSKQASKYFASDIRHNISDTHTFGVAHYDAEYDILNNHGTTHLSVLDSDGAAVALTSTVNLEFGSRIMDPVTGVILNDEMDDFSTTNQTNGFGLRPSPHNKIPTIIEHNGDVELVVGGSGGSRILTSVLQVIVNVFDFGMRLDNAIDTPRLHHQLLPHQLRPSISHALATSYVVQAVHRLHDGTIHAVSDARKHGLAAGY</sequence>
<organism evidence="11 12">
    <name type="scientific">Linderina pennispora</name>
    <dbReference type="NCBI Taxonomy" id="61395"/>
    <lineage>
        <taxon>Eukaryota</taxon>
        <taxon>Fungi</taxon>
        <taxon>Fungi incertae sedis</taxon>
        <taxon>Zoopagomycota</taxon>
        <taxon>Kickxellomycotina</taxon>
        <taxon>Kickxellomycetes</taxon>
        <taxon>Kickxellales</taxon>
        <taxon>Kickxellaceae</taxon>
        <taxon>Linderina</taxon>
    </lineage>
</organism>
<dbReference type="Pfam" id="PF01019">
    <property type="entry name" value="G_glu_transpept"/>
    <property type="match status" value="1"/>
</dbReference>
<accession>A0A1Y1WEY0</accession>
<dbReference type="InterPro" id="IPR043138">
    <property type="entry name" value="GGT_lsub"/>
</dbReference>
<dbReference type="GO" id="GO:0103068">
    <property type="term" value="F:leukotriene C4 gamma-glutamyl transferase activity"/>
    <property type="evidence" value="ECO:0007669"/>
    <property type="project" value="UniProtKB-EC"/>
</dbReference>
<keyword evidence="3 8" id="KW-0378">Hydrolase</keyword>
<dbReference type="PANTHER" id="PTHR11686:SF9">
    <property type="entry name" value="RE13973P"/>
    <property type="match status" value="1"/>
</dbReference>
<feature type="binding site" evidence="7">
    <location>
        <position position="501"/>
    </location>
    <ligand>
        <name>L-glutamate</name>
        <dbReference type="ChEBI" id="CHEBI:29985"/>
    </ligand>
</feature>
<evidence type="ECO:0000256" key="4">
    <source>
        <dbReference type="ARBA" id="ARBA00023180"/>
    </source>
</evidence>
<evidence type="ECO:0000256" key="10">
    <source>
        <dbReference type="SAM" id="Phobius"/>
    </source>
</evidence>
<dbReference type="PRINTS" id="PR01210">
    <property type="entry name" value="GGTRANSPTASE"/>
</dbReference>
<dbReference type="GO" id="GO:0036374">
    <property type="term" value="F:glutathione hydrolase activity"/>
    <property type="evidence" value="ECO:0007669"/>
    <property type="project" value="UniProtKB-UniRule"/>
</dbReference>
<dbReference type="Proteomes" id="UP000193922">
    <property type="component" value="Unassembled WGS sequence"/>
</dbReference>
<keyword evidence="10" id="KW-1133">Transmembrane helix</keyword>
<evidence type="ECO:0000256" key="6">
    <source>
        <dbReference type="PIRSR" id="PIRSR600101-1"/>
    </source>
</evidence>
<keyword evidence="5 8" id="KW-0012">Acyltransferase</keyword>
<feature type="region of interest" description="Disordered" evidence="9">
    <location>
        <begin position="43"/>
        <end position="77"/>
    </location>
</feature>
<dbReference type="GO" id="GO:0005886">
    <property type="term" value="C:plasma membrane"/>
    <property type="evidence" value="ECO:0007669"/>
    <property type="project" value="TreeGrafter"/>
</dbReference>
<evidence type="ECO:0000256" key="9">
    <source>
        <dbReference type="SAM" id="MobiDB-lite"/>
    </source>
</evidence>
<comment type="catalytic activity">
    <reaction evidence="8">
        <text>an S-substituted glutathione + H2O = an S-substituted L-cysteinylglycine + L-glutamate</text>
        <dbReference type="Rhea" id="RHEA:59468"/>
        <dbReference type="ChEBI" id="CHEBI:15377"/>
        <dbReference type="ChEBI" id="CHEBI:29985"/>
        <dbReference type="ChEBI" id="CHEBI:90779"/>
        <dbReference type="ChEBI" id="CHEBI:143103"/>
        <dbReference type="EC" id="3.4.19.13"/>
    </reaction>
</comment>
<keyword evidence="12" id="KW-1185">Reference proteome</keyword>
<comment type="catalytic activity">
    <reaction evidence="8">
        <text>glutathione + H2O = L-cysteinylglycine + L-glutamate</text>
        <dbReference type="Rhea" id="RHEA:28807"/>
        <dbReference type="ChEBI" id="CHEBI:15377"/>
        <dbReference type="ChEBI" id="CHEBI:29985"/>
        <dbReference type="ChEBI" id="CHEBI:57925"/>
        <dbReference type="ChEBI" id="CHEBI:61694"/>
        <dbReference type="EC" id="3.4.19.13"/>
    </reaction>
</comment>
<comment type="function">
    <text evidence="8">Cleaves the gamma-glutamyl peptide bond of glutathione and glutathione conjugates.</text>
</comment>
<dbReference type="EC" id="3.4.19.13" evidence="8"/>
<evidence type="ECO:0000256" key="1">
    <source>
        <dbReference type="ARBA" id="ARBA00022670"/>
    </source>
</evidence>
<dbReference type="EMBL" id="MCFD01000003">
    <property type="protein sequence ID" value="ORX72089.1"/>
    <property type="molecule type" value="Genomic_DNA"/>
</dbReference>
<dbReference type="NCBIfam" id="TIGR00066">
    <property type="entry name" value="g_glut_trans"/>
    <property type="match status" value="1"/>
</dbReference>
<feature type="binding site" evidence="7">
    <location>
        <begin position="477"/>
        <end position="479"/>
    </location>
    <ligand>
        <name>L-glutamate</name>
        <dbReference type="ChEBI" id="CHEBI:29985"/>
    </ligand>
</feature>
<dbReference type="STRING" id="61395.A0A1Y1WEY0"/>
<feature type="active site" description="Nucleophile" evidence="6">
    <location>
        <position position="459"/>
    </location>
</feature>
<keyword evidence="1" id="KW-0645">Protease</keyword>
<evidence type="ECO:0000256" key="7">
    <source>
        <dbReference type="PIRSR" id="PIRSR600101-2"/>
    </source>
</evidence>
<dbReference type="SUPFAM" id="SSF56235">
    <property type="entry name" value="N-terminal nucleophile aminohydrolases (Ntn hydrolases)"/>
    <property type="match status" value="1"/>
</dbReference>
<dbReference type="GeneID" id="63803453"/>
<evidence type="ECO:0000313" key="11">
    <source>
        <dbReference type="EMBL" id="ORX72089.1"/>
    </source>
</evidence>